<protein>
    <recommendedName>
        <fullName evidence="4">Macrocin O-methyltransferase</fullName>
    </recommendedName>
</protein>
<dbReference type="PANTHER" id="PTHR40036">
    <property type="entry name" value="MACROCIN O-METHYLTRANSFERASE"/>
    <property type="match status" value="1"/>
</dbReference>
<proteinExistence type="predicted"/>
<name>A0A5C8PNV9_9HYPH</name>
<dbReference type="Proteomes" id="UP000321638">
    <property type="component" value="Unassembled WGS sequence"/>
</dbReference>
<dbReference type="EMBL" id="VDUZ01000013">
    <property type="protein sequence ID" value="TXL75745.1"/>
    <property type="molecule type" value="Genomic_DNA"/>
</dbReference>
<dbReference type="Pfam" id="PF05711">
    <property type="entry name" value="TylF"/>
    <property type="match status" value="1"/>
</dbReference>
<dbReference type="InterPro" id="IPR029063">
    <property type="entry name" value="SAM-dependent_MTases_sf"/>
</dbReference>
<dbReference type="SUPFAM" id="SSF53335">
    <property type="entry name" value="S-adenosyl-L-methionine-dependent methyltransferases"/>
    <property type="match status" value="1"/>
</dbReference>
<evidence type="ECO:0000256" key="1">
    <source>
        <dbReference type="SAM" id="MobiDB-lite"/>
    </source>
</evidence>
<evidence type="ECO:0000313" key="3">
    <source>
        <dbReference type="Proteomes" id="UP000321638"/>
    </source>
</evidence>
<dbReference type="PANTHER" id="PTHR40036:SF1">
    <property type="entry name" value="MACROCIN O-METHYLTRANSFERASE"/>
    <property type="match status" value="1"/>
</dbReference>
<reference evidence="2 3" key="1">
    <citation type="submission" date="2019-06" db="EMBL/GenBank/DDBJ databases">
        <title>New taxonomy in bacterial strain CC-CFT640, isolated from vineyard.</title>
        <authorList>
            <person name="Lin S.-Y."/>
            <person name="Tsai C.-F."/>
            <person name="Young C.-C."/>
        </authorList>
    </citation>
    <scope>NUCLEOTIDE SEQUENCE [LARGE SCALE GENOMIC DNA]</scope>
    <source>
        <strain evidence="2 3">CC-CFT640</strain>
    </source>
</reference>
<gene>
    <name evidence="2" type="ORF">FHP25_13540</name>
</gene>
<sequence length="578" mass="65840">MEENPSHLYLDLLVKILANTIYGDAPVDQWSGGHYDSEKRRLGHDWPGVAHTMIGLERLRHLRGLCERILDEQIPGDFIETGVWRGGACILMRAVLKAYGIEDRDVILADSFQGLPPPDPAHYPRDEGDQHHTFHQLAVSVEQVRENFRRYDLLDEKCIFLEGFFKDTLHRVADRTFALLRLDGDMYESTIQVLSTLYPRLSPLGFVVVDDYGNIEACRAAVHDYIDQNKLNVTIQPIDGCGVWWRKEGDKSSRAVHASPRRSRSEDQYAMYVLRSSLAQARQDLSSAQQRHGILVDELAGVRAQQQSISAALQASQQEKEQLQKASQQEREQLQKASQQEREQLQKDLQSERELSQQLRNEFSREVKSAEALLARYAALEQRTAALDARAQILDRTLRVVFVKRNDLHSRFKSLRDRFVEADVLHQFAEETYAVVNSMSRTAPVGEVVSMWRDALGLLGPGSEGGAVGNTLRSVLSPRTRGVRLGREVLSIAVSGLFSPRWYLERNPDVTKSDIPAIVHYLRHGGFEKRDPSPLFSSELYMQRYRDVREANVNPLVHYMLHGLAEQRKIAPSVDRRT</sequence>
<dbReference type="Gene3D" id="3.40.50.150">
    <property type="entry name" value="Vaccinia Virus protein VP39"/>
    <property type="match status" value="1"/>
</dbReference>
<dbReference type="AlphaFoldDB" id="A0A5C8PNV9"/>
<comment type="caution">
    <text evidence="2">The sequence shown here is derived from an EMBL/GenBank/DDBJ whole genome shotgun (WGS) entry which is preliminary data.</text>
</comment>
<evidence type="ECO:0008006" key="4">
    <source>
        <dbReference type="Google" id="ProtNLM"/>
    </source>
</evidence>
<accession>A0A5C8PNV9</accession>
<organism evidence="2 3">
    <name type="scientific">Vineibacter terrae</name>
    <dbReference type="NCBI Taxonomy" id="2586908"/>
    <lineage>
        <taxon>Bacteria</taxon>
        <taxon>Pseudomonadati</taxon>
        <taxon>Pseudomonadota</taxon>
        <taxon>Alphaproteobacteria</taxon>
        <taxon>Hyphomicrobiales</taxon>
        <taxon>Vineibacter</taxon>
    </lineage>
</organism>
<feature type="region of interest" description="Disordered" evidence="1">
    <location>
        <begin position="327"/>
        <end position="351"/>
    </location>
</feature>
<keyword evidence="3" id="KW-1185">Reference proteome</keyword>
<dbReference type="InterPro" id="IPR008884">
    <property type="entry name" value="TylF_MeTrfase"/>
</dbReference>
<dbReference type="OrthoDB" id="9811332at2"/>
<evidence type="ECO:0000313" key="2">
    <source>
        <dbReference type="EMBL" id="TXL75745.1"/>
    </source>
</evidence>